<evidence type="ECO:0000256" key="1">
    <source>
        <dbReference type="SAM" id="MobiDB-lite"/>
    </source>
</evidence>
<gene>
    <name evidence="2" type="ORF">GE300_09785</name>
</gene>
<dbReference type="RefSeq" id="WP_154446385.1">
    <property type="nucleotide sequence ID" value="NZ_WIND01000006.1"/>
</dbReference>
<dbReference type="EMBL" id="WIND01000006">
    <property type="protein sequence ID" value="MSU89897.1"/>
    <property type="molecule type" value="Genomic_DNA"/>
</dbReference>
<keyword evidence="3" id="KW-1185">Reference proteome</keyword>
<protein>
    <submittedName>
        <fullName evidence="2">Uncharacterized protein</fullName>
    </submittedName>
</protein>
<feature type="compositionally biased region" description="Basic and acidic residues" evidence="1">
    <location>
        <begin position="83"/>
        <end position="102"/>
    </location>
</feature>
<proteinExistence type="predicted"/>
<feature type="region of interest" description="Disordered" evidence="1">
    <location>
        <begin position="64"/>
        <end position="102"/>
    </location>
</feature>
<sequence length="102" mass="11642">MSFESLKASAYALLEEIAGTPTDRHVLHERLQETIREMWAMGQTPPNDLVELEEWLARDLSARTAGQAHAPLPDSVRRRVRDRRPGGDRPDDGRPDRDRGRD</sequence>
<evidence type="ECO:0000313" key="3">
    <source>
        <dbReference type="Proteomes" id="UP000474957"/>
    </source>
</evidence>
<comment type="caution">
    <text evidence="2">The sequence shown here is derived from an EMBL/GenBank/DDBJ whole genome shotgun (WGS) entry which is preliminary data.</text>
</comment>
<name>A0A6L5Z049_9RHOB</name>
<reference evidence="2 3" key="1">
    <citation type="submission" date="2019-10" db="EMBL/GenBank/DDBJ databases">
        <title>Cognatihalovulum marinum gen. nov. sp. nov., a new member of the family Rhodobacteraceae isolated from deep seawater of the Northwest Indian Ocean.</title>
        <authorList>
            <person name="Ruan C."/>
            <person name="Wang J."/>
            <person name="Zheng X."/>
            <person name="Song L."/>
            <person name="Zhu Y."/>
            <person name="Huang Y."/>
            <person name="Lu Z."/>
            <person name="Du W."/>
            <person name="Huang L."/>
            <person name="Dai X."/>
        </authorList>
    </citation>
    <scope>NUCLEOTIDE SEQUENCE [LARGE SCALE GENOMIC DNA]</scope>
    <source>
        <strain evidence="2 3">2CG4</strain>
    </source>
</reference>
<dbReference type="Proteomes" id="UP000474957">
    <property type="component" value="Unassembled WGS sequence"/>
</dbReference>
<organism evidence="2 3">
    <name type="scientific">Halovulum marinum</name>
    <dbReference type="NCBI Taxonomy" id="2662447"/>
    <lineage>
        <taxon>Bacteria</taxon>
        <taxon>Pseudomonadati</taxon>
        <taxon>Pseudomonadota</taxon>
        <taxon>Alphaproteobacteria</taxon>
        <taxon>Rhodobacterales</taxon>
        <taxon>Paracoccaceae</taxon>
        <taxon>Halovulum</taxon>
    </lineage>
</organism>
<accession>A0A6L5Z049</accession>
<dbReference type="AlphaFoldDB" id="A0A6L5Z049"/>
<evidence type="ECO:0000313" key="2">
    <source>
        <dbReference type="EMBL" id="MSU89897.1"/>
    </source>
</evidence>